<dbReference type="Proteomes" id="UP000691718">
    <property type="component" value="Unassembled WGS sequence"/>
</dbReference>
<comment type="caution">
    <text evidence="1">The sequence shown here is derived from an EMBL/GenBank/DDBJ whole genome shotgun (WGS) entry which is preliminary data.</text>
</comment>
<gene>
    <name evidence="1" type="ORF">PAPOLLO_LOCUS1408</name>
</gene>
<dbReference type="OrthoDB" id="6779410at2759"/>
<sequence length="232" mass="27184">MLGKWLITEAPRHIKRVEIVFPVVGHSFIPPDHVFAQIVKDLKKREVISSPEQYQEIITQYCKMTALDTIAVLDWKSAYAPIIKPTTSWHVQFQKCKRFFLTRSKTNNLLLQGEQTYKIEINVKKPITKKNKSITILTPVVIPANQLIPKKAKITDVSNLFKKKHYRRQWRDIKTLELYKTVKGRRSYEQRDIDEDTAEIPSDLCKDGFDDINLIVFFNFLCLPDFQCRTTN</sequence>
<reference evidence="1" key="1">
    <citation type="submission" date="2021-04" db="EMBL/GenBank/DDBJ databases">
        <authorList>
            <person name="Tunstrom K."/>
        </authorList>
    </citation>
    <scope>NUCLEOTIDE SEQUENCE</scope>
</reference>
<organism evidence="1 2">
    <name type="scientific">Parnassius apollo</name>
    <name type="common">Apollo butterfly</name>
    <name type="synonym">Papilio apollo</name>
    <dbReference type="NCBI Taxonomy" id="110799"/>
    <lineage>
        <taxon>Eukaryota</taxon>
        <taxon>Metazoa</taxon>
        <taxon>Ecdysozoa</taxon>
        <taxon>Arthropoda</taxon>
        <taxon>Hexapoda</taxon>
        <taxon>Insecta</taxon>
        <taxon>Pterygota</taxon>
        <taxon>Neoptera</taxon>
        <taxon>Endopterygota</taxon>
        <taxon>Lepidoptera</taxon>
        <taxon>Glossata</taxon>
        <taxon>Ditrysia</taxon>
        <taxon>Papilionoidea</taxon>
        <taxon>Papilionidae</taxon>
        <taxon>Parnassiinae</taxon>
        <taxon>Parnassini</taxon>
        <taxon>Parnassius</taxon>
        <taxon>Parnassius</taxon>
    </lineage>
</organism>
<evidence type="ECO:0000313" key="2">
    <source>
        <dbReference type="Proteomes" id="UP000691718"/>
    </source>
</evidence>
<dbReference type="EMBL" id="CAJQZP010000081">
    <property type="protein sequence ID" value="CAG4937350.1"/>
    <property type="molecule type" value="Genomic_DNA"/>
</dbReference>
<accession>A0A8S3W2I9</accession>
<protein>
    <submittedName>
        <fullName evidence="1">(apollo) hypothetical protein</fullName>
    </submittedName>
</protein>
<evidence type="ECO:0000313" key="1">
    <source>
        <dbReference type="EMBL" id="CAG4937350.1"/>
    </source>
</evidence>
<dbReference type="AlphaFoldDB" id="A0A8S3W2I9"/>
<name>A0A8S3W2I9_PARAO</name>
<proteinExistence type="predicted"/>
<keyword evidence="2" id="KW-1185">Reference proteome</keyword>